<dbReference type="Pfam" id="PF00155">
    <property type="entry name" value="Aminotran_1_2"/>
    <property type="match status" value="1"/>
</dbReference>
<evidence type="ECO:0000313" key="6">
    <source>
        <dbReference type="EMBL" id="OGI66338.1"/>
    </source>
</evidence>
<gene>
    <name evidence="6" type="ORF">A2647_01865</name>
</gene>
<feature type="domain" description="Aminotransferase class I/classII large" evidence="5">
    <location>
        <begin position="37"/>
        <end position="393"/>
    </location>
</feature>
<evidence type="ECO:0000259" key="5">
    <source>
        <dbReference type="Pfam" id="PF00155"/>
    </source>
</evidence>
<evidence type="ECO:0000256" key="3">
    <source>
        <dbReference type="ARBA" id="ARBA00022898"/>
    </source>
</evidence>
<evidence type="ECO:0000313" key="7">
    <source>
        <dbReference type="Proteomes" id="UP000177370"/>
    </source>
</evidence>
<dbReference type="GO" id="GO:0016740">
    <property type="term" value="F:transferase activity"/>
    <property type="evidence" value="ECO:0007669"/>
    <property type="project" value="UniProtKB-KW"/>
</dbReference>
<dbReference type="Gene3D" id="3.40.640.10">
    <property type="entry name" value="Type I PLP-dependent aspartate aminotransferase-like (Major domain)"/>
    <property type="match status" value="1"/>
</dbReference>
<dbReference type="Proteomes" id="UP000177370">
    <property type="component" value="Unassembled WGS sequence"/>
</dbReference>
<evidence type="ECO:0000256" key="4">
    <source>
        <dbReference type="RuleBase" id="RU003693"/>
    </source>
</evidence>
<keyword evidence="3 4" id="KW-0663">Pyridoxal phosphate</keyword>
<dbReference type="InterPro" id="IPR015421">
    <property type="entry name" value="PyrdxlP-dep_Trfase_major"/>
</dbReference>
<dbReference type="PANTHER" id="PTHR13693">
    <property type="entry name" value="CLASS II AMINOTRANSFERASE/8-AMINO-7-OXONONANOATE SYNTHASE"/>
    <property type="match status" value="1"/>
</dbReference>
<keyword evidence="2" id="KW-0808">Transferase</keyword>
<proteinExistence type="inferred from homology"/>
<protein>
    <recommendedName>
        <fullName evidence="5">Aminotransferase class I/classII large domain-containing protein</fullName>
    </recommendedName>
</protein>
<dbReference type="EMBL" id="MFTP01000001">
    <property type="protein sequence ID" value="OGI66338.1"/>
    <property type="molecule type" value="Genomic_DNA"/>
</dbReference>
<dbReference type="CDD" id="cd06454">
    <property type="entry name" value="KBL_like"/>
    <property type="match status" value="1"/>
</dbReference>
<sequence length="404" mass="44613">MKEIEKTLEWIKKQGLYPNPPIVSSPHDTEVIVNNKKVVMFATNNYLGMMKDPRVIEAAVEGVKKWGIGNGSARLLTGNLEIHHQLEAAIAKFKEKESALSFTTGFMANAGAIPALAATYKTDLTSLLMGRTEKNRDTIIFSDEYNHASIVTGIQLSRCAKEIYKHCDMPDLESRLKKYPLEARKIIITDGIFSMEGDIAPLPEIFALATKYNATTYLDDAHATGIFGDNGRGTEEHFKLQGKADVVMGTFTKAFGGVGGFIVGSTKLIDYVRVTADSFIFTAPIAPPVVYGLIEAIKVVEAESWRRIKVLKNAAYLREKLVENGFDILNSQTQIIPVRIGNEIKALDVSSELLERGIFVPAARWPAVSKGSARLRLTVSCDHTDSQMDFLVSELNQVRDSIKL</sequence>
<dbReference type="AlphaFoldDB" id="A0A1F6V9L2"/>
<reference evidence="6 7" key="1">
    <citation type="journal article" date="2016" name="Nat. Commun.">
        <title>Thousands of microbial genomes shed light on interconnected biogeochemical processes in an aquifer system.</title>
        <authorList>
            <person name="Anantharaman K."/>
            <person name="Brown C.T."/>
            <person name="Hug L.A."/>
            <person name="Sharon I."/>
            <person name="Castelle C.J."/>
            <person name="Probst A.J."/>
            <person name="Thomas B.C."/>
            <person name="Singh A."/>
            <person name="Wilkins M.J."/>
            <person name="Karaoz U."/>
            <person name="Brodie E.L."/>
            <person name="Williams K.H."/>
            <person name="Hubbard S.S."/>
            <person name="Banfield J.F."/>
        </authorList>
    </citation>
    <scope>NUCLEOTIDE SEQUENCE [LARGE SCALE GENOMIC DNA]</scope>
</reference>
<evidence type="ECO:0000256" key="2">
    <source>
        <dbReference type="ARBA" id="ARBA00022679"/>
    </source>
</evidence>
<organism evidence="6 7">
    <name type="scientific">Candidatus Nomurabacteria bacterium RIFCSPHIGHO2_01_FULL_40_24b</name>
    <dbReference type="NCBI Taxonomy" id="1801739"/>
    <lineage>
        <taxon>Bacteria</taxon>
        <taxon>Candidatus Nomuraibacteriota</taxon>
    </lineage>
</organism>
<comment type="similarity">
    <text evidence="4">Belongs to the class-II pyridoxal-phosphate-dependent aminotransferase family.</text>
</comment>
<evidence type="ECO:0000256" key="1">
    <source>
        <dbReference type="ARBA" id="ARBA00001933"/>
    </source>
</evidence>
<dbReference type="InterPro" id="IPR050087">
    <property type="entry name" value="AON_synthase_class-II"/>
</dbReference>
<dbReference type="InterPro" id="IPR004839">
    <property type="entry name" value="Aminotransferase_I/II_large"/>
</dbReference>
<name>A0A1F6V9L2_9BACT</name>
<dbReference type="InterPro" id="IPR015422">
    <property type="entry name" value="PyrdxlP-dep_Trfase_small"/>
</dbReference>
<dbReference type="InterPro" id="IPR001917">
    <property type="entry name" value="Aminotrans_II_pyridoxalP_BS"/>
</dbReference>
<dbReference type="Gene3D" id="3.90.1150.10">
    <property type="entry name" value="Aspartate Aminotransferase, domain 1"/>
    <property type="match status" value="1"/>
</dbReference>
<dbReference type="GO" id="GO:0030170">
    <property type="term" value="F:pyridoxal phosphate binding"/>
    <property type="evidence" value="ECO:0007669"/>
    <property type="project" value="InterPro"/>
</dbReference>
<accession>A0A1F6V9L2</accession>
<dbReference type="SUPFAM" id="SSF53383">
    <property type="entry name" value="PLP-dependent transferases"/>
    <property type="match status" value="1"/>
</dbReference>
<dbReference type="InterPro" id="IPR015424">
    <property type="entry name" value="PyrdxlP-dep_Trfase"/>
</dbReference>
<comment type="cofactor">
    <cofactor evidence="1 4">
        <name>pyridoxal 5'-phosphate</name>
        <dbReference type="ChEBI" id="CHEBI:597326"/>
    </cofactor>
</comment>
<comment type="caution">
    <text evidence="6">The sequence shown here is derived from an EMBL/GenBank/DDBJ whole genome shotgun (WGS) entry which is preliminary data.</text>
</comment>
<dbReference type="PROSITE" id="PS00599">
    <property type="entry name" value="AA_TRANSFER_CLASS_2"/>
    <property type="match status" value="1"/>
</dbReference>